<dbReference type="Proteomes" id="UP001529510">
    <property type="component" value="Unassembled WGS sequence"/>
</dbReference>
<evidence type="ECO:0000313" key="2">
    <source>
        <dbReference type="Proteomes" id="UP001529510"/>
    </source>
</evidence>
<reference evidence="1 2" key="1">
    <citation type="submission" date="2024-05" db="EMBL/GenBank/DDBJ databases">
        <title>Genome sequencing and assembly of Indian major carp, Cirrhinus mrigala (Hamilton, 1822).</title>
        <authorList>
            <person name="Mohindra V."/>
            <person name="Chowdhury L.M."/>
            <person name="Lal K."/>
            <person name="Jena J.K."/>
        </authorList>
    </citation>
    <scope>NUCLEOTIDE SEQUENCE [LARGE SCALE GENOMIC DNA]</scope>
    <source>
        <strain evidence="1">CM1030</strain>
        <tissue evidence="1">Blood</tissue>
    </source>
</reference>
<dbReference type="AlphaFoldDB" id="A0ABD0RSE7"/>
<sequence length="53" mass="6397">MNFYLQSSHLLLLQLDTFFKPVDPEEIKDPVAAFKLLIRLRTEWLSIEEYTQR</sequence>
<comment type="caution">
    <text evidence="1">The sequence shown here is derived from an EMBL/GenBank/DDBJ whole genome shotgun (WGS) entry which is preliminary data.</text>
</comment>
<organism evidence="1 2">
    <name type="scientific">Cirrhinus mrigala</name>
    <name type="common">Mrigala</name>
    <dbReference type="NCBI Taxonomy" id="683832"/>
    <lineage>
        <taxon>Eukaryota</taxon>
        <taxon>Metazoa</taxon>
        <taxon>Chordata</taxon>
        <taxon>Craniata</taxon>
        <taxon>Vertebrata</taxon>
        <taxon>Euteleostomi</taxon>
        <taxon>Actinopterygii</taxon>
        <taxon>Neopterygii</taxon>
        <taxon>Teleostei</taxon>
        <taxon>Ostariophysi</taxon>
        <taxon>Cypriniformes</taxon>
        <taxon>Cyprinidae</taxon>
        <taxon>Labeoninae</taxon>
        <taxon>Labeonini</taxon>
        <taxon>Cirrhinus</taxon>
    </lineage>
</organism>
<keyword evidence="2" id="KW-1185">Reference proteome</keyword>
<proteinExistence type="predicted"/>
<evidence type="ECO:0000313" key="1">
    <source>
        <dbReference type="EMBL" id="KAL0201399.1"/>
    </source>
</evidence>
<gene>
    <name evidence="1" type="ORF">M9458_004586</name>
</gene>
<name>A0ABD0RSE7_CIRMR</name>
<protein>
    <submittedName>
        <fullName evidence="1">Uncharacterized protein</fullName>
    </submittedName>
</protein>
<accession>A0ABD0RSE7</accession>
<dbReference type="EMBL" id="JAMKFB020000002">
    <property type="protein sequence ID" value="KAL0201399.1"/>
    <property type="molecule type" value="Genomic_DNA"/>
</dbReference>
<feature type="non-terminal residue" evidence="1">
    <location>
        <position position="53"/>
    </location>
</feature>